<feature type="domain" description="Orotidine 5'-phosphate decarboxylase" evidence="2">
    <location>
        <begin position="4"/>
        <end position="211"/>
    </location>
</feature>
<evidence type="ECO:0000259" key="2">
    <source>
        <dbReference type="SMART" id="SM00934"/>
    </source>
</evidence>
<dbReference type="AlphaFoldDB" id="A0A7M1UU81"/>
<dbReference type="KEGG" id="tcs:IMZ38_03175"/>
<dbReference type="InterPro" id="IPR013785">
    <property type="entry name" value="Aldolase_TIM"/>
</dbReference>
<sequence>MPGKLQIALDLLELTKAVEISTRIVSAVTCENIWIEVGTPLLKSWGKIAVKALKNITDCFIVADTKTMDVPEVEGATVFSAGADAYTILAVADDEVVKEGVRFAHESGKTVIADLINHPEPLKRGIELANYGVDVLLFHIGISVQKARGVSAKDLINEVRELRRLVSSRIAVAGGLKPGDIKPLIDSGVDIVVVGGAITKNPEPENVVKQILREMGYD</sequence>
<dbReference type="RefSeq" id="WP_193436718.1">
    <property type="nucleotide sequence ID" value="NZ_CP063144.1"/>
</dbReference>
<evidence type="ECO:0000313" key="3">
    <source>
        <dbReference type="EMBL" id="QOR94922.1"/>
    </source>
</evidence>
<dbReference type="SMART" id="SM00934">
    <property type="entry name" value="OMPdecase"/>
    <property type="match status" value="1"/>
</dbReference>
<dbReference type="GeneID" id="59454387"/>
<dbReference type="GO" id="GO:0004590">
    <property type="term" value="F:orotidine-5'-phosphate decarboxylase activity"/>
    <property type="evidence" value="ECO:0007669"/>
    <property type="project" value="InterPro"/>
</dbReference>
<evidence type="ECO:0000256" key="1">
    <source>
        <dbReference type="ARBA" id="ARBA00023239"/>
    </source>
</evidence>
<evidence type="ECO:0000313" key="4">
    <source>
        <dbReference type="Proteomes" id="UP000593766"/>
    </source>
</evidence>
<dbReference type="Pfam" id="PF00215">
    <property type="entry name" value="OMPdecase"/>
    <property type="match status" value="1"/>
</dbReference>
<reference evidence="3 4" key="1">
    <citation type="submission" date="2020-10" db="EMBL/GenBank/DDBJ databases">
        <title>Complete genome sequence of Thermosphaera aggregans strain 3507.</title>
        <authorList>
            <person name="Zayulina K.S."/>
            <person name="Elcheninov A.G."/>
            <person name="Toshchakov S.V."/>
            <person name="Kublanov I.V."/>
            <person name="Kochetkova T.V."/>
        </authorList>
    </citation>
    <scope>NUCLEOTIDE SEQUENCE [LARGE SCALE GENOMIC DNA]</scope>
    <source>
        <strain evidence="3 4">3507</strain>
    </source>
</reference>
<dbReference type="Gene3D" id="3.20.20.70">
    <property type="entry name" value="Aldolase class I"/>
    <property type="match status" value="1"/>
</dbReference>
<dbReference type="SUPFAM" id="SSF51366">
    <property type="entry name" value="Ribulose-phoshate binding barrel"/>
    <property type="match status" value="1"/>
</dbReference>
<dbReference type="GO" id="GO:0019854">
    <property type="term" value="P:L-ascorbic acid catabolic process"/>
    <property type="evidence" value="ECO:0007669"/>
    <property type="project" value="TreeGrafter"/>
</dbReference>
<dbReference type="PANTHER" id="PTHR35039:SF3">
    <property type="entry name" value="3-KETO-L-GULONATE-6-PHOSPHATE DECARBOXYLASE SGBH-RELATED"/>
    <property type="match status" value="1"/>
</dbReference>
<proteinExistence type="predicted"/>
<gene>
    <name evidence="3" type="ORF">IMZ38_03175</name>
</gene>
<dbReference type="OrthoDB" id="15246at2157"/>
<dbReference type="GO" id="GO:0006207">
    <property type="term" value="P:'de novo' pyrimidine nucleobase biosynthetic process"/>
    <property type="evidence" value="ECO:0007669"/>
    <property type="project" value="InterPro"/>
</dbReference>
<dbReference type="Proteomes" id="UP000593766">
    <property type="component" value="Chromosome"/>
</dbReference>
<dbReference type="InterPro" id="IPR011060">
    <property type="entry name" value="RibuloseP-bd_barrel"/>
</dbReference>
<protein>
    <submittedName>
        <fullName evidence="3">Orotidine 5'-phosphate decarboxylase</fullName>
    </submittedName>
</protein>
<name>A0A7M1UU81_9CREN</name>
<dbReference type="InterPro" id="IPR001754">
    <property type="entry name" value="OMPdeCOase_dom"/>
</dbReference>
<keyword evidence="1" id="KW-0456">Lyase</keyword>
<organism evidence="3 4">
    <name type="scientific">Thermosphaera chiliense</name>
    <dbReference type="NCBI Taxonomy" id="3402707"/>
    <lineage>
        <taxon>Archaea</taxon>
        <taxon>Thermoproteota</taxon>
        <taxon>Thermoprotei</taxon>
        <taxon>Desulfurococcales</taxon>
        <taxon>Desulfurococcaceae</taxon>
        <taxon>Thermosphaera</taxon>
    </lineage>
</organism>
<dbReference type="EMBL" id="CP063144">
    <property type="protein sequence ID" value="QOR94922.1"/>
    <property type="molecule type" value="Genomic_DNA"/>
</dbReference>
<dbReference type="PANTHER" id="PTHR35039">
    <property type="entry name" value="3-KETO-L-GULONATE-6-PHOSPHATE DECARBOXYLASE SGBH-RELATED"/>
    <property type="match status" value="1"/>
</dbReference>
<accession>A0A7M1UU81</accession>
<keyword evidence="4" id="KW-1185">Reference proteome</keyword>
<dbReference type="GO" id="GO:0033982">
    <property type="term" value="F:3-dehydro-L-gulonate-6-phosphate decarboxylase activity"/>
    <property type="evidence" value="ECO:0007669"/>
    <property type="project" value="TreeGrafter"/>
</dbReference>